<keyword evidence="2" id="KW-0732">Signal</keyword>
<protein>
    <submittedName>
        <fullName evidence="4">T9SS type A sorting domain-containing protein</fullName>
    </submittedName>
</protein>
<keyword evidence="5" id="KW-1185">Reference proteome</keyword>
<feature type="region of interest" description="Disordered" evidence="1">
    <location>
        <begin position="2573"/>
        <end position="2594"/>
    </location>
</feature>
<dbReference type="GO" id="GO:0004553">
    <property type="term" value="F:hydrolase activity, hydrolyzing O-glycosyl compounds"/>
    <property type="evidence" value="ECO:0007669"/>
    <property type="project" value="UniProtKB-ARBA"/>
</dbReference>
<dbReference type="GO" id="GO:0005975">
    <property type="term" value="P:carbohydrate metabolic process"/>
    <property type="evidence" value="ECO:0007669"/>
    <property type="project" value="UniProtKB-ARBA"/>
</dbReference>
<comment type="caution">
    <text evidence="4">The sequence shown here is derived from an EMBL/GenBank/DDBJ whole genome shotgun (WGS) entry which is preliminary data.</text>
</comment>
<dbReference type="InterPro" id="IPR013320">
    <property type="entry name" value="ConA-like_dom_sf"/>
</dbReference>
<accession>A0A6N8JIY3</accession>
<feature type="signal peptide" evidence="2">
    <location>
        <begin position="1"/>
        <end position="24"/>
    </location>
</feature>
<dbReference type="InterPro" id="IPR016186">
    <property type="entry name" value="C-type_lectin-like/link_sf"/>
</dbReference>
<dbReference type="NCBIfam" id="NF033510">
    <property type="entry name" value="Ca_tandemer"/>
    <property type="match status" value="23"/>
</dbReference>
<dbReference type="PROSITE" id="PS50041">
    <property type="entry name" value="C_TYPE_LECTIN_2"/>
    <property type="match status" value="1"/>
</dbReference>
<dbReference type="EMBL" id="WRXO01000011">
    <property type="protein sequence ID" value="MVT44349.1"/>
    <property type="molecule type" value="Genomic_DNA"/>
</dbReference>
<dbReference type="SUPFAM" id="SSF49899">
    <property type="entry name" value="Concanavalin A-like lectins/glucanases"/>
    <property type="match status" value="1"/>
</dbReference>
<reference evidence="4 5" key="1">
    <citation type="submission" date="2019-12" db="EMBL/GenBank/DDBJ databases">
        <title>The draft genomic sequence of strain Chitinophaga oryziterrae JCM 16595.</title>
        <authorList>
            <person name="Zhang X."/>
        </authorList>
    </citation>
    <scope>NUCLEOTIDE SEQUENCE [LARGE SCALE GENOMIC DNA]</scope>
    <source>
        <strain evidence="4 5">JCM 16595</strain>
    </source>
</reference>
<evidence type="ECO:0000256" key="1">
    <source>
        <dbReference type="SAM" id="MobiDB-lite"/>
    </source>
</evidence>
<evidence type="ECO:0000259" key="3">
    <source>
        <dbReference type="PROSITE" id="PS50041"/>
    </source>
</evidence>
<dbReference type="Gene3D" id="3.10.100.10">
    <property type="entry name" value="Mannose-Binding Protein A, subunit A"/>
    <property type="match status" value="1"/>
</dbReference>
<evidence type="ECO:0000313" key="5">
    <source>
        <dbReference type="Proteomes" id="UP000468388"/>
    </source>
</evidence>
<dbReference type="PANTHER" id="PTHR34677">
    <property type="match status" value="1"/>
</dbReference>
<organism evidence="4 5">
    <name type="scientific">Chitinophaga oryziterrae</name>
    <dbReference type="NCBI Taxonomy" id="1031224"/>
    <lineage>
        <taxon>Bacteria</taxon>
        <taxon>Pseudomonadati</taxon>
        <taxon>Bacteroidota</taxon>
        <taxon>Chitinophagia</taxon>
        <taxon>Chitinophagales</taxon>
        <taxon>Chitinophagaceae</taxon>
        <taxon>Chitinophaga</taxon>
    </lineage>
</organism>
<feature type="domain" description="C-type lectin" evidence="3">
    <location>
        <begin position="553"/>
        <end position="702"/>
    </location>
</feature>
<sequence>MRLFLPKCLGITILFCLYSIFLSAQTGPAGVNSGAVLWLDASDVNAGGTAPTIGNTVSTWLDKSGSAHNATSTGTNTAIYTSGGANSLPVIHFNRTSSGSGTGFTVNGLDIRAVTSPEVTIFAVYRQGTNDGNNQAVWGNDNGSQQRFFNSKWSTGTTDGSLSTGGTASVITGASTVGETRLVTGVYSGLVTAGVNTGASNASAVYINGKKLSAFTDMTAASSGQSVFKIGLDGDDNYFNGDISEIVVYNRKLTDCELETVNRYLADKYGIDFSNIGSYYSLGAPINNNINGIGKPASACSGNPTITSASSGIAIVSNPSSVSAGAVLTFANDGAGYGVSLETPPAYNSRLTQIWRADLTGIVGTVDICFNLEGLGIDESNSANFALLIDKDGNFSDASIVSSGVSVFGDRVCISGVSLTKGDYFTLATSAPGATAASVTSSNEGKVQLSAFTTATVIDNQILVKGSATITNGRVYIDTGFVANDVIGWGTLPTGVTGAYSTATGIATFTGTATPAQWQAFYRTVTFRTTSGNLSDRVIRFVLGSVVTLTVGSKPHYYEAVTTAVNWANAKTAAAAKTLYGMQGYLATVTSQAENDYIRAKLASTGWIGATDNYLEVNAAKGSTLYANQAAADGHYFWVTGPEKGTAISNGLNNPVAVAGAYMNWNSGEPNNYQGTNEQYVQLNTLLWNDLPLSSTLGYVIEYGGYPSDSVMNIDYSRVVRNAPAGPVFTTITNDNGSSTTDKITSDSTLIIKGTGPGNALITVYIEDIGVIGTTTANGGGAWTFDYTGTILKDGTYNFTATSTVSSVVSAMSAVFQVTVDRTAPAKPGTPALASGSAAATNTTTPALTGSAEPGSVVTIYVDGVSKGTVTTDATGKWTFTSPALTVATHSITVTATDVAGNISVSSDAFVLKVDLTAPATPPAPTLVGGVAGVIGSATPTIKGTAEANSMVLIIKDGTLIDSVAADATGNYTYTFVTPLPEATYSITVKARDAASNLSAASAALSIKVDITPPATPAVPILVGGNNGVTNNNKPTIKGTADPNTTVIIFNNGVAVDSVLADASGNYTYTPPAAAPDGTYTVTVKAKDAVGNVSGASPALTITIDTGIPITPTVPVLVGGNNGYIGTSTPTITGAAEANSKVYIYKNGTVLDSVIADASGNYTYTFLVPLPDATYSIAVKDKDAAGNVSAFSPVLSIKVDTTKPATPSVPVKVSGNDKPVISGVAEANSTVTIYSDGVSIGTTTANASGNYTYTFTTSLTDGTHAITVTATDAAGNVSTASPALNVLVDTTKPTTPAAPVKVSGNDKPVISGVAEANSTVTIYSDGVSIGATTADASGNYTYTFTTSLTDGTHAITVTATDAAGNVSTASPALNVTVDTTKPTTPTAPIKVSGNDKPVISGVAEANSTVTIYSDGVSVGTTTADASGNYTYTFTTSLTDGTHAITVTATDATGNVSDASAALTVTVDTTKPVTPAAPVKVSGNDKPVITGVAEANSTVTIYSDGVSVGTATADASGNYTYTFTTSLTDGTHAITVTATDATGNVSDASAALTVIVDTTKPVTPAAPVKVSGNDKPVITGVAEANSTVTIYSDGVSVGTTTADASGNYTYTFTTSLTDGTHAITVTATDAAGNVSTASPALNVTVDTTKPTTPAAPVKVSGNDKPVITGVAEANSTVTIYSDGVSVGTTTADASGNYTYTFTTSLTDGTHAITVTATDATGNVSDASAALTVTVDTTKPATPSAPVKVSGNDKPVISGVAEANSTVTIYSDGVSVGTATADASGNYTYTFTTSLTDGTHAITVTATDATGNVSDVSAALTVIVDTTKPVTPAAPVKVSGNDKPVITGVAEANSTVTIYSDGVSVGTTTADASGNYTYTFTTSLTDGTHAITVTATDATGNVSTASPALNVTVDTTKPTTPAAPVKVSGNDKPVISGVAEANSTVTIYSDGVSVGTATADASGNYTYTFTTSLTDGTHAITVTATDATGNVSDVSAALTVIVDTTKPVTPAAPVKVSGNDKPVITGVAEANSTVTIYSDGVSVGTTTADASGNYTYTFTTSLTDGTHAITVTATDATGNVSTASPALNVLVDTTKPSTPATPVLVGGNNGVINTNKPTIKGVAEANATVIIFKGGTAIDSVTADASGNYTYTFVTALPDGTYSITVKAKDATGNVSAASPALSITVDTTKPSAPAAPTLVGGNNGLINDATPDIKGVAEANSTVTIYSDGVAVGTTTADASGNYTYTFPANLTDGAHAITVTATDAAGNVSAASAALNITIDTVKPVTPAAPVLVSGINGITTDATPDITGAASVNNTINIYSDGIWVGLTTTDASGNYAYTFITTLADGAHAITVTATDAAGNVSAFSPALNIKVDTQKPSTPAAPLLVGGTNGIVITSKPTIKGTAEANATVIIYKGGTVLDSVTADASGNYTYTFVTALADGTYSVTVKAKDAAGNTSGMSPALSFTVDTTTPVTPAAPVLVGGNNGVTNDATPDITGKAEANSTVSIYLDGVKVGTATADASGNYTYTFTAALADGAHAITVTATDAGGNVSGFSPALNITVDASAPATPPAPVLVSGSNNKTTDPTPDIRGTAAANSTITIYSDNVKAGTATTDASGNYTFTFVNDLLDGTRSITVTATDGAGNVSPASPALSIVIDAHAPGKPTAPVLMSGSNNITNDATPDIAGKAEANSTVTIYNDGVVVGTAIVDASGNYTYTFTTALEDGSHVVTVTATDDAGNVSPASPALNFSLDTHAPGTPTAPVLAGTSDYLTNNAKPTVTGKAEPNSIVTIYADGVAAGTAQVDANGNYTFTFPAALTDGAHAITARATDQAGNSSESASPALNIVIDTKPPATPYTPVLVDAVVNGVVPNGKPTVTGTVDPNTTVTIYDNGVAVGTTKADSTGKWTYTFETPLSNAAHAVTVTATDAAGNVSATSPALNFTIDAHTPDIPLPPRLPGVNGKTNTTTPNITGQGEPGTLITIYTDGTKSGTAMVDANGNWTYKYNPPLSESAHNIYVTASKADGTYESGHSETVILTVTLKGPTVVLTSNASAGAIVNSTLTVTVTFSDAVSGFSWDDVVVTNGKVTGFTQVSSGIYQILVTSAENGIVTIEVPTAAAVDIIGNGNVASDILSINMKPTEGIAQVYPMPATEVMNVRFSGIYNAKGLVSLTNMAGQVLMNQPVTIKNGVVGLNVQRLPGGTYVLLVTVKDATYNMTVVIAR</sequence>
<dbReference type="Proteomes" id="UP000468388">
    <property type="component" value="Unassembled WGS sequence"/>
</dbReference>
<dbReference type="Pfam" id="PF19078">
    <property type="entry name" value="Big_12"/>
    <property type="match status" value="1"/>
</dbReference>
<dbReference type="InterPro" id="IPR016187">
    <property type="entry name" value="CTDL_fold"/>
</dbReference>
<dbReference type="Gene3D" id="2.60.40.10">
    <property type="entry name" value="Immunoglobulins"/>
    <property type="match status" value="25"/>
</dbReference>
<dbReference type="InterPro" id="IPR001304">
    <property type="entry name" value="C-type_lectin-like"/>
</dbReference>
<dbReference type="RefSeq" id="WP_157303147.1">
    <property type="nucleotide sequence ID" value="NZ_WRXO01000011.1"/>
</dbReference>
<dbReference type="SUPFAM" id="SSF56436">
    <property type="entry name" value="C-type lectin-like"/>
    <property type="match status" value="1"/>
</dbReference>
<dbReference type="InterPro" id="IPR013783">
    <property type="entry name" value="Ig-like_fold"/>
</dbReference>
<dbReference type="InterPro" id="IPR044016">
    <property type="entry name" value="Big_13"/>
</dbReference>
<dbReference type="PANTHER" id="PTHR34677:SF3">
    <property type="entry name" value="BACTERIAL IG-LIKE DOMAIN-CONTAINING PROTEIN"/>
    <property type="match status" value="1"/>
</dbReference>
<dbReference type="InterPro" id="IPR026444">
    <property type="entry name" value="Secre_tail"/>
</dbReference>
<feature type="compositionally biased region" description="Polar residues" evidence="1">
    <location>
        <begin position="2579"/>
        <end position="2588"/>
    </location>
</feature>
<dbReference type="Pfam" id="PF19077">
    <property type="entry name" value="Big_13"/>
    <property type="match status" value="25"/>
</dbReference>
<gene>
    <name evidence="4" type="ORF">GO495_27395</name>
</gene>
<evidence type="ECO:0000313" key="4">
    <source>
        <dbReference type="EMBL" id="MVT44349.1"/>
    </source>
</evidence>
<dbReference type="InterPro" id="IPR044048">
    <property type="entry name" value="Big_12"/>
</dbReference>
<feature type="chain" id="PRO_5027100423" evidence="2">
    <location>
        <begin position="25"/>
        <end position="3224"/>
    </location>
</feature>
<dbReference type="OrthoDB" id="9801383at2"/>
<proteinExistence type="predicted"/>
<dbReference type="Gene3D" id="2.60.120.200">
    <property type="match status" value="1"/>
</dbReference>
<dbReference type="NCBIfam" id="TIGR04183">
    <property type="entry name" value="Por_Secre_tail"/>
    <property type="match status" value="1"/>
</dbReference>
<evidence type="ECO:0000256" key="2">
    <source>
        <dbReference type="SAM" id="SignalP"/>
    </source>
</evidence>
<name>A0A6N8JIY3_9BACT</name>